<reference evidence="2 3" key="1">
    <citation type="journal article" date="2011" name="J. Bacteriol.">
        <title>Genome sequence of Haloplasma contractile, an unusual contractile bacterium from a deep-sea anoxic brine lake.</title>
        <authorList>
            <person name="Antunes A."/>
            <person name="Alam I."/>
            <person name="El Dorry H."/>
            <person name="Siam R."/>
            <person name="Robertson A."/>
            <person name="Bajic V.B."/>
            <person name="Stingl U."/>
        </authorList>
    </citation>
    <scope>NUCLEOTIDE SEQUENCE [LARGE SCALE GENOMIC DNA]</scope>
    <source>
        <strain evidence="2 3">SSD-17B</strain>
    </source>
</reference>
<dbReference type="InterPro" id="IPR001279">
    <property type="entry name" value="Metallo-B-lactamas"/>
</dbReference>
<dbReference type="Gene3D" id="3.60.15.10">
    <property type="entry name" value="Ribonuclease Z/Hydroxyacylglutathione hydrolase-like"/>
    <property type="match status" value="1"/>
</dbReference>
<comment type="caution">
    <text evidence="2">The sequence shown here is derived from an EMBL/GenBank/DDBJ whole genome shotgun (WGS) entry which is preliminary data.</text>
</comment>
<dbReference type="Proteomes" id="UP000005707">
    <property type="component" value="Unassembled WGS sequence"/>
</dbReference>
<name>U2FKQ6_9MOLU</name>
<dbReference type="Pfam" id="PF00753">
    <property type="entry name" value="Lactamase_B"/>
    <property type="match status" value="1"/>
</dbReference>
<dbReference type="GO" id="GO:0004416">
    <property type="term" value="F:hydroxyacylglutathione hydrolase activity"/>
    <property type="evidence" value="ECO:0007669"/>
    <property type="project" value="UniProtKB-EC"/>
</dbReference>
<proteinExistence type="predicted"/>
<dbReference type="EMBL" id="AFNU02000007">
    <property type="protein sequence ID" value="ERJ11804.1"/>
    <property type="molecule type" value="Genomic_DNA"/>
</dbReference>
<sequence>MIIEQIGNRGYLFTFEPEDSALKSTTSVYLINTENKLFLCDTHISPASMVWINQFIDANNLGDKELIVFNTHADWDHVWGNGNFRANKIIAHNSCKLRMQEESDFLLEKYKNTYNDGMITITLPNTTFEHNLIYEEEGIEFIHTPGHTCDSAICIDHKESIIFAGDLLEEPHPLFNHYDLEQYVRTLEFLESLDKEIVLTAHSGIAKNNLLQANLNYIKHVIKNKYELRDDPDYAFNIKNALLLTYIELAKEYLGIDFNYNKFKSNLWLTLGIPQDDLEEENDILTNIPYDQLEEALKNYIESIKC</sequence>
<keyword evidence="2" id="KW-0378">Hydrolase</keyword>
<evidence type="ECO:0000259" key="1">
    <source>
        <dbReference type="SMART" id="SM00849"/>
    </source>
</evidence>
<dbReference type="EC" id="3.1.2.6" evidence="2"/>
<dbReference type="OrthoDB" id="9761531at2"/>
<reference evidence="2 3" key="2">
    <citation type="journal article" date="2013" name="PLoS ONE">
        <title>INDIGO - INtegrated Data Warehouse of MIcrobial GenOmes with Examples from the Red Sea Extremophiles.</title>
        <authorList>
            <person name="Alam I."/>
            <person name="Antunes A."/>
            <person name="Kamau A.A."/>
            <person name="Ba Alawi W."/>
            <person name="Kalkatawi M."/>
            <person name="Stingl U."/>
            <person name="Bajic V.B."/>
        </authorList>
    </citation>
    <scope>NUCLEOTIDE SEQUENCE [LARGE SCALE GENOMIC DNA]</scope>
    <source>
        <strain evidence="2 3">SSD-17B</strain>
    </source>
</reference>
<keyword evidence="3" id="KW-1185">Reference proteome</keyword>
<gene>
    <name evidence="2" type="ORF">HLPCO_002043</name>
</gene>
<dbReference type="InParanoid" id="U2FKQ6"/>
<dbReference type="InterPro" id="IPR050855">
    <property type="entry name" value="NDM-1-like"/>
</dbReference>
<protein>
    <submittedName>
        <fullName evidence="2">Beta-lactamase-like protein</fullName>
        <ecNumber evidence="2">3.1.2.6</ecNumber>
    </submittedName>
</protein>
<dbReference type="SUPFAM" id="SSF56281">
    <property type="entry name" value="Metallo-hydrolase/oxidoreductase"/>
    <property type="match status" value="1"/>
</dbReference>
<evidence type="ECO:0000313" key="3">
    <source>
        <dbReference type="Proteomes" id="UP000005707"/>
    </source>
</evidence>
<dbReference type="AlphaFoldDB" id="U2FKQ6"/>
<organism evidence="2 3">
    <name type="scientific">Haloplasma contractile SSD-17B</name>
    <dbReference type="NCBI Taxonomy" id="1033810"/>
    <lineage>
        <taxon>Bacteria</taxon>
        <taxon>Bacillati</taxon>
        <taxon>Mycoplasmatota</taxon>
        <taxon>Mollicutes</taxon>
        <taxon>Haloplasmatales</taxon>
        <taxon>Haloplasmataceae</taxon>
        <taxon>Haloplasma</taxon>
    </lineage>
</organism>
<dbReference type="InterPro" id="IPR036866">
    <property type="entry name" value="RibonucZ/Hydroxyglut_hydro"/>
</dbReference>
<accession>U2FKQ6</accession>
<dbReference type="PANTHER" id="PTHR42951">
    <property type="entry name" value="METALLO-BETA-LACTAMASE DOMAIN-CONTAINING"/>
    <property type="match status" value="1"/>
</dbReference>
<dbReference type="STRING" id="1033810.HLPCO_002043"/>
<dbReference type="RefSeq" id="WP_008824574.1">
    <property type="nucleotide sequence ID" value="NZ_AFNU02000007.1"/>
</dbReference>
<dbReference type="eggNOG" id="COG0491">
    <property type="taxonomic scope" value="Bacteria"/>
</dbReference>
<feature type="domain" description="Metallo-beta-lactamase" evidence="1">
    <location>
        <begin position="25"/>
        <end position="202"/>
    </location>
</feature>
<dbReference type="SMART" id="SM00849">
    <property type="entry name" value="Lactamase_B"/>
    <property type="match status" value="1"/>
</dbReference>
<evidence type="ECO:0000313" key="2">
    <source>
        <dbReference type="EMBL" id="ERJ11804.1"/>
    </source>
</evidence>